<dbReference type="Gene3D" id="3.90.25.10">
    <property type="entry name" value="UDP-galactose 4-epimerase, domain 1"/>
    <property type="match status" value="1"/>
</dbReference>
<evidence type="ECO:0000259" key="1">
    <source>
        <dbReference type="Pfam" id="PF16363"/>
    </source>
</evidence>
<keyword evidence="2" id="KW-0456">Lyase</keyword>
<dbReference type="RefSeq" id="WP_213494951.1">
    <property type="nucleotide sequence ID" value="NZ_CP074694.1"/>
</dbReference>
<dbReference type="GO" id="GO:0008446">
    <property type="term" value="F:GDP-mannose 4,6-dehydratase activity"/>
    <property type="evidence" value="ECO:0007669"/>
    <property type="project" value="UniProtKB-EC"/>
</dbReference>
<dbReference type="AlphaFoldDB" id="A0A8E6B615"/>
<proteinExistence type="predicted"/>
<dbReference type="SUPFAM" id="SSF51735">
    <property type="entry name" value="NAD(P)-binding Rossmann-fold domains"/>
    <property type="match status" value="1"/>
</dbReference>
<sequence>MRVLITGVTGFVGSHLVELLLKQGSYQIHGTSRSRDKLSARAGLTMHLADPLNLKEMVGLLRSIEPQWIFHLAGYAHNGRSFTEPELAWEGNLQVTQTLFSAVRYWGQKTRILITSSGLIYGDPETPGEVFDEKTSFRPASPYAVSKAAADLLGYQIWKECGLEVIRARPFNQIGPGQNAEYAVANFARQIAAIESGKQTPVLETGNLSGQRDLTDVRDMVYAFVRLMERGQPGEAYNCATGMTYSMAEILDRLIKLSSAQIEIRQKAESNRQSETLVSRTQVEKLKKSTGWAPVHSLDSTLKDILNDWRSRN</sequence>
<keyword evidence="3" id="KW-1185">Reference proteome</keyword>
<protein>
    <submittedName>
        <fullName evidence="2">GDP-mannose 4,6-dehydratase</fullName>
        <ecNumber evidence="2">4.2.1.47</ecNumber>
    </submittedName>
</protein>
<reference evidence="2" key="1">
    <citation type="submission" date="2021-05" db="EMBL/GenBank/DDBJ databases">
        <title>Complete genome sequence of the cellulolytic planctomycete Telmatocola sphagniphila SP2T and characterization of the first cellulase from planctomycetes.</title>
        <authorList>
            <person name="Rakitin A.L."/>
            <person name="Beletsky A.V."/>
            <person name="Naumoff D.G."/>
            <person name="Kulichevskaya I.S."/>
            <person name="Mardanov A.V."/>
            <person name="Ravin N.V."/>
            <person name="Dedysh S.N."/>
        </authorList>
    </citation>
    <scope>NUCLEOTIDE SEQUENCE</scope>
    <source>
        <strain evidence="2">SP2T</strain>
    </source>
</reference>
<gene>
    <name evidence="2" type="ORF">KIH39_19790</name>
</gene>
<organism evidence="2 3">
    <name type="scientific">Telmatocola sphagniphila</name>
    <dbReference type="NCBI Taxonomy" id="1123043"/>
    <lineage>
        <taxon>Bacteria</taxon>
        <taxon>Pseudomonadati</taxon>
        <taxon>Planctomycetota</taxon>
        <taxon>Planctomycetia</taxon>
        <taxon>Gemmatales</taxon>
        <taxon>Gemmataceae</taxon>
    </lineage>
</organism>
<dbReference type="EC" id="4.2.1.47" evidence="2"/>
<dbReference type="KEGG" id="tsph:KIH39_19790"/>
<dbReference type="Proteomes" id="UP000676194">
    <property type="component" value="Chromosome"/>
</dbReference>
<dbReference type="Pfam" id="PF16363">
    <property type="entry name" value="GDP_Man_Dehyd"/>
    <property type="match status" value="1"/>
</dbReference>
<dbReference type="EMBL" id="CP074694">
    <property type="protein sequence ID" value="QVL31070.1"/>
    <property type="molecule type" value="Genomic_DNA"/>
</dbReference>
<dbReference type="InterPro" id="IPR036291">
    <property type="entry name" value="NAD(P)-bd_dom_sf"/>
</dbReference>
<feature type="domain" description="NAD(P)-binding" evidence="1">
    <location>
        <begin position="4"/>
        <end position="304"/>
    </location>
</feature>
<name>A0A8E6B615_9BACT</name>
<evidence type="ECO:0000313" key="3">
    <source>
        <dbReference type="Proteomes" id="UP000676194"/>
    </source>
</evidence>
<evidence type="ECO:0000313" key="2">
    <source>
        <dbReference type="EMBL" id="QVL31070.1"/>
    </source>
</evidence>
<accession>A0A8E6B615</accession>
<dbReference type="PANTHER" id="PTHR43000">
    <property type="entry name" value="DTDP-D-GLUCOSE 4,6-DEHYDRATASE-RELATED"/>
    <property type="match status" value="1"/>
</dbReference>
<dbReference type="Gene3D" id="3.40.50.720">
    <property type="entry name" value="NAD(P)-binding Rossmann-like Domain"/>
    <property type="match status" value="1"/>
</dbReference>
<dbReference type="InterPro" id="IPR016040">
    <property type="entry name" value="NAD(P)-bd_dom"/>
</dbReference>